<organism evidence="1 2">
    <name type="scientific">Brachionus plicatilis</name>
    <name type="common">Marine rotifer</name>
    <name type="synonym">Brachionus muelleri</name>
    <dbReference type="NCBI Taxonomy" id="10195"/>
    <lineage>
        <taxon>Eukaryota</taxon>
        <taxon>Metazoa</taxon>
        <taxon>Spiralia</taxon>
        <taxon>Gnathifera</taxon>
        <taxon>Rotifera</taxon>
        <taxon>Eurotatoria</taxon>
        <taxon>Monogononta</taxon>
        <taxon>Pseudotrocha</taxon>
        <taxon>Ploima</taxon>
        <taxon>Brachionidae</taxon>
        <taxon>Brachionus</taxon>
    </lineage>
</organism>
<reference evidence="1 2" key="1">
    <citation type="journal article" date="2018" name="Sci. Rep.">
        <title>Genomic signatures of local adaptation to the degree of environmental predictability in rotifers.</title>
        <authorList>
            <person name="Franch-Gras L."/>
            <person name="Hahn C."/>
            <person name="Garcia-Roger E.M."/>
            <person name="Carmona M.J."/>
            <person name="Serra M."/>
            <person name="Gomez A."/>
        </authorList>
    </citation>
    <scope>NUCLEOTIDE SEQUENCE [LARGE SCALE GENOMIC DNA]</scope>
    <source>
        <strain evidence="1">HYR1</strain>
    </source>
</reference>
<protein>
    <submittedName>
        <fullName evidence="1">Uncharacterized protein</fullName>
    </submittedName>
</protein>
<proteinExistence type="predicted"/>
<evidence type="ECO:0000313" key="1">
    <source>
        <dbReference type="EMBL" id="RMZ99049.1"/>
    </source>
</evidence>
<accession>A0A3M7PJ07</accession>
<evidence type="ECO:0000313" key="2">
    <source>
        <dbReference type="Proteomes" id="UP000276133"/>
    </source>
</evidence>
<sequence>MLNIFKHNQLNKESSNIGVKLKIFVRCSSKALSKIFLRSRATFFKDSFIVQFSNKKIPNYLLPDAFNVNES</sequence>
<dbReference type="Proteomes" id="UP000276133">
    <property type="component" value="Unassembled WGS sequence"/>
</dbReference>
<comment type="caution">
    <text evidence="1">The sequence shown here is derived from an EMBL/GenBank/DDBJ whole genome shotgun (WGS) entry which is preliminary data.</text>
</comment>
<keyword evidence="2" id="KW-1185">Reference proteome</keyword>
<name>A0A3M7PJ07_BRAPC</name>
<dbReference type="AlphaFoldDB" id="A0A3M7PJ07"/>
<gene>
    <name evidence="1" type="ORF">BpHYR1_012566</name>
</gene>
<dbReference type="EMBL" id="REGN01010439">
    <property type="protein sequence ID" value="RMZ99049.1"/>
    <property type="molecule type" value="Genomic_DNA"/>
</dbReference>